<keyword evidence="2" id="KW-0808">Transferase</keyword>
<feature type="domain" description="Methyltransferase FkbM" evidence="1">
    <location>
        <begin position="89"/>
        <end position="242"/>
    </location>
</feature>
<dbReference type="PANTHER" id="PTHR34203">
    <property type="entry name" value="METHYLTRANSFERASE, FKBM FAMILY PROTEIN"/>
    <property type="match status" value="1"/>
</dbReference>
<evidence type="ECO:0000313" key="3">
    <source>
        <dbReference type="Proteomes" id="UP000636888"/>
    </source>
</evidence>
<organism evidence="2 3">
    <name type="scientific">Geomesophilobacter sediminis</name>
    <dbReference type="NCBI Taxonomy" id="2798584"/>
    <lineage>
        <taxon>Bacteria</taxon>
        <taxon>Pseudomonadati</taxon>
        <taxon>Thermodesulfobacteriota</taxon>
        <taxon>Desulfuromonadia</taxon>
        <taxon>Geobacterales</taxon>
        <taxon>Geobacteraceae</taxon>
        <taxon>Geomesophilobacter</taxon>
    </lineage>
</organism>
<evidence type="ECO:0000259" key="1">
    <source>
        <dbReference type="Pfam" id="PF05050"/>
    </source>
</evidence>
<proteinExistence type="predicted"/>
<dbReference type="PANTHER" id="PTHR34203:SF15">
    <property type="entry name" value="SLL1173 PROTEIN"/>
    <property type="match status" value="1"/>
</dbReference>
<evidence type="ECO:0000313" key="2">
    <source>
        <dbReference type="EMBL" id="MBJ6724075.1"/>
    </source>
</evidence>
<dbReference type="Proteomes" id="UP000636888">
    <property type="component" value="Unassembled WGS sequence"/>
</dbReference>
<dbReference type="AlphaFoldDB" id="A0A8J7LUS7"/>
<name>A0A8J7LUS7_9BACT</name>
<gene>
    <name evidence="2" type="ORF">JFN93_05090</name>
</gene>
<dbReference type="InterPro" id="IPR006342">
    <property type="entry name" value="FkbM_mtfrase"/>
</dbReference>
<dbReference type="InterPro" id="IPR029063">
    <property type="entry name" value="SAM-dependent_MTases_sf"/>
</dbReference>
<dbReference type="GO" id="GO:0008168">
    <property type="term" value="F:methyltransferase activity"/>
    <property type="evidence" value="ECO:0007669"/>
    <property type="project" value="UniProtKB-KW"/>
</dbReference>
<dbReference type="InterPro" id="IPR052514">
    <property type="entry name" value="SAM-dependent_MTase"/>
</dbReference>
<dbReference type="GO" id="GO:0032259">
    <property type="term" value="P:methylation"/>
    <property type="evidence" value="ECO:0007669"/>
    <property type="project" value="UniProtKB-KW"/>
</dbReference>
<keyword evidence="3" id="KW-1185">Reference proteome</keyword>
<reference evidence="2" key="1">
    <citation type="submission" date="2020-12" db="EMBL/GenBank/DDBJ databases">
        <title>Geomonas sp. Red875, isolated from river sediment.</title>
        <authorList>
            <person name="Xu Z."/>
            <person name="Zhang Z."/>
            <person name="Masuda Y."/>
            <person name="Itoh H."/>
            <person name="Senoo K."/>
        </authorList>
    </citation>
    <scope>NUCLEOTIDE SEQUENCE</scope>
    <source>
        <strain evidence="2">Red875</strain>
    </source>
</reference>
<keyword evidence="2" id="KW-0489">Methyltransferase</keyword>
<dbReference type="NCBIfam" id="TIGR01444">
    <property type="entry name" value="fkbM_fam"/>
    <property type="match status" value="1"/>
</dbReference>
<comment type="caution">
    <text evidence="2">The sequence shown here is derived from an EMBL/GenBank/DDBJ whole genome shotgun (WGS) entry which is preliminary data.</text>
</comment>
<accession>A0A8J7LUS7</accession>
<dbReference type="SUPFAM" id="SSF53335">
    <property type="entry name" value="S-adenosyl-L-methionine-dependent methyltransferases"/>
    <property type="match status" value="1"/>
</dbReference>
<protein>
    <submittedName>
        <fullName evidence="2">FkbM family methyltransferase</fullName>
    </submittedName>
</protein>
<dbReference type="CDD" id="cd02440">
    <property type="entry name" value="AdoMet_MTases"/>
    <property type="match status" value="1"/>
</dbReference>
<dbReference type="EMBL" id="JAEMHM010000004">
    <property type="protein sequence ID" value="MBJ6724075.1"/>
    <property type="molecule type" value="Genomic_DNA"/>
</dbReference>
<dbReference type="Gene3D" id="3.40.50.150">
    <property type="entry name" value="Vaccinia Virus protein VP39"/>
    <property type="match status" value="1"/>
</dbReference>
<dbReference type="RefSeq" id="WP_199382926.1">
    <property type="nucleotide sequence ID" value="NZ_JAEMHM010000004.1"/>
</dbReference>
<dbReference type="Pfam" id="PF05050">
    <property type="entry name" value="Methyltransf_21"/>
    <property type="match status" value="1"/>
</dbReference>
<sequence>MITGDLFDNLIFAPLRTLRRLVTNSDYRHLAALECRYGFMPRYTEFTANAFGYEVLAPDAPSFLASCKEIFADRIYAFKFSDESPRILDLGANIGLSVLFFKKMYPNAEITAFEADPKIFHYLEKNVHGNGLSEVRLVNKAAWNKDTALRFRSEGADGGRAAWADDNGAIEVDAVDIGEFLDRHSFDFLKMDIEGSEEYVVPACRRHLGQFRHVFVEYHSRPGYKQCLDQILTILSDAGFRIHVHTLLSSPSPLFEIKSNSGFDLQLNIFASRN</sequence>